<protein>
    <submittedName>
        <fullName evidence="5">GntR family transcriptional regulator</fullName>
    </submittedName>
</protein>
<sequence length="233" mass="26008">MQPPGSLPIYVQITELLVRDIAAGRLIDGEKLRPERDMAEELGIAVGTLRKALAELQNRGLLERIQGSGNYVRAISDPKSVYAMFRLELLGGGGLPTAEILSIDRLPKPDGLPTFGTSEESHRIRRLRRLSGRPAALEEIWLDGSYVETIDPEAVSESLYLFYRTKLSLWIARAEDQIGLDVVPDWAPASFGLRPRAPATHIQRISQDQEGARAEVSRTWLDHTVARYVSRLK</sequence>
<evidence type="ECO:0000256" key="2">
    <source>
        <dbReference type="ARBA" id="ARBA00023125"/>
    </source>
</evidence>
<dbReference type="InterPro" id="IPR036388">
    <property type="entry name" value="WH-like_DNA-bd_sf"/>
</dbReference>
<dbReference type="Gene3D" id="3.40.1410.10">
    <property type="entry name" value="Chorismate lyase-like"/>
    <property type="match status" value="1"/>
</dbReference>
<proteinExistence type="predicted"/>
<dbReference type="PANTHER" id="PTHR44846">
    <property type="entry name" value="MANNOSYL-D-GLYCERATE TRANSPORT/METABOLISM SYSTEM REPRESSOR MNGR-RELATED"/>
    <property type="match status" value="1"/>
</dbReference>
<dbReference type="PROSITE" id="PS50949">
    <property type="entry name" value="HTH_GNTR"/>
    <property type="match status" value="1"/>
</dbReference>
<keyword evidence="2" id="KW-0238">DNA-binding</keyword>
<evidence type="ECO:0000256" key="1">
    <source>
        <dbReference type="ARBA" id="ARBA00023015"/>
    </source>
</evidence>
<accession>A0ABX7ER97</accession>
<dbReference type="SUPFAM" id="SSF64288">
    <property type="entry name" value="Chorismate lyase-like"/>
    <property type="match status" value="1"/>
</dbReference>
<feature type="domain" description="HTH gntR-type" evidence="4">
    <location>
        <begin position="7"/>
        <end position="75"/>
    </location>
</feature>
<evidence type="ECO:0000259" key="4">
    <source>
        <dbReference type="PROSITE" id="PS50949"/>
    </source>
</evidence>
<keyword evidence="1" id="KW-0805">Transcription regulation</keyword>
<dbReference type="InterPro" id="IPR028978">
    <property type="entry name" value="Chorismate_lyase_/UTRA_dom_sf"/>
</dbReference>
<evidence type="ECO:0000313" key="6">
    <source>
        <dbReference type="Proteomes" id="UP000596351"/>
    </source>
</evidence>
<dbReference type="InterPro" id="IPR036390">
    <property type="entry name" value="WH_DNA-bd_sf"/>
</dbReference>
<keyword evidence="6" id="KW-1185">Reference proteome</keyword>
<evidence type="ECO:0000256" key="3">
    <source>
        <dbReference type="ARBA" id="ARBA00023163"/>
    </source>
</evidence>
<dbReference type="SMART" id="SM00345">
    <property type="entry name" value="HTH_GNTR"/>
    <property type="match status" value="1"/>
</dbReference>
<dbReference type="RefSeq" id="WP_203019817.1">
    <property type="nucleotide sequence ID" value="NZ_CP032405.1"/>
</dbReference>
<dbReference type="Pfam" id="PF00392">
    <property type="entry name" value="GntR"/>
    <property type="match status" value="1"/>
</dbReference>
<dbReference type="SMART" id="SM00866">
    <property type="entry name" value="UTRA"/>
    <property type="match status" value="1"/>
</dbReference>
<dbReference type="PANTHER" id="PTHR44846:SF1">
    <property type="entry name" value="MANNOSYL-D-GLYCERATE TRANSPORT_METABOLISM SYSTEM REPRESSOR MNGR-RELATED"/>
    <property type="match status" value="1"/>
</dbReference>
<keyword evidence="3" id="KW-0804">Transcription</keyword>
<organism evidence="5 6">
    <name type="scientific">Rhizobium rosettiformans</name>
    <dbReference type="NCBI Taxonomy" id="1368430"/>
    <lineage>
        <taxon>Bacteria</taxon>
        <taxon>Pseudomonadati</taxon>
        <taxon>Pseudomonadota</taxon>
        <taxon>Alphaproteobacteria</taxon>
        <taxon>Hyphomicrobiales</taxon>
        <taxon>Rhizobiaceae</taxon>
        <taxon>Rhizobium/Agrobacterium group</taxon>
        <taxon>Rhizobium</taxon>
    </lineage>
</organism>
<dbReference type="Proteomes" id="UP000596351">
    <property type="component" value="Chromosome"/>
</dbReference>
<reference evidence="5 6" key="1">
    <citation type="submission" date="2018-09" db="EMBL/GenBank/DDBJ databases">
        <title>Rhizobium sp. MAE2-X.</title>
        <authorList>
            <person name="Lee Y."/>
            <person name="Jeon C.O."/>
        </authorList>
    </citation>
    <scope>NUCLEOTIDE SEQUENCE [LARGE SCALE GENOMIC DNA]</scope>
    <source>
        <strain evidence="5 6">MAE2-X</strain>
    </source>
</reference>
<dbReference type="InterPro" id="IPR050679">
    <property type="entry name" value="Bact_HTH_transcr_reg"/>
</dbReference>
<dbReference type="Pfam" id="PF07702">
    <property type="entry name" value="UTRA"/>
    <property type="match status" value="1"/>
</dbReference>
<dbReference type="SUPFAM" id="SSF46785">
    <property type="entry name" value="Winged helix' DNA-binding domain"/>
    <property type="match status" value="1"/>
</dbReference>
<dbReference type="Gene3D" id="1.10.10.10">
    <property type="entry name" value="Winged helix-like DNA-binding domain superfamily/Winged helix DNA-binding domain"/>
    <property type="match status" value="1"/>
</dbReference>
<dbReference type="InterPro" id="IPR011663">
    <property type="entry name" value="UTRA"/>
</dbReference>
<dbReference type="EMBL" id="CP032405">
    <property type="protein sequence ID" value="QRF50453.1"/>
    <property type="molecule type" value="Genomic_DNA"/>
</dbReference>
<gene>
    <name evidence="5" type="ORF">D4A92_02815</name>
</gene>
<dbReference type="InterPro" id="IPR000524">
    <property type="entry name" value="Tscrpt_reg_HTH_GntR"/>
</dbReference>
<name>A0ABX7ER97_9HYPH</name>
<evidence type="ECO:0000313" key="5">
    <source>
        <dbReference type="EMBL" id="QRF50453.1"/>
    </source>
</evidence>
<dbReference type="CDD" id="cd07377">
    <property type="entry name" value="WHTH_GntR"/>
    <property type="match status" value="1"/>
</dbReference>